<organism evidence="2">
    <name type="scientific">Pandoravirus neocaledonia</name>
    <dbReference type="NCBI Taxonomy" id="2107708"/>
    <lineage>
        <taxon>Viruses</taxon>
        <taxon>Pandoravirus</taxon>
    </lineage>
</organism>
<reference evidence="2" key="1">
    <citation type="journal article" date="2018" name="Nat. Commun.">
        <title>Diversity and evolution of the emerging Pandoraviridae family.</title>
        <authorList>
            <person name="Legendre M."/>
            <person name="Fabre E."/>
            <person name="Poirot O."/>
            <person name="Jeudy S."/>
            <person name="Lartigue A."/>
            <person name="Alempic J.M."/>
            <person name="Beucher L."/>
            <person name="Philippe N."/>
            <person name="Bertaux L."/>
            <person name="Christo-Foroux E."/>
            <person name="Labadie K."/>
            <person name="Coute Y."/>
            <person name="Abergel C."/>
            <person name="Claverie J.M."/>
        </authorList>
    </citation>
    <scope>NUCLEOTIDE SEQUENCE [LARGE SCALE GENOMIC DNA]</scope>
    <source>
        <strain evidence="2">Neocaledonia</strain>
    </source>
</reference>
<name>A0A2U7UCC8_9VIRU</name>
<gene>
    <name evidence="2" type="ORF">pneo_cds_373</name>
</gene>
<proteinExistence type="predicted"/>
<evidence type="ECO:0000256" key="1">
    <source>
        <dbReference type="SAM" id="MobiDB-lite"/>
    </source>
</evidence>
<dbReference type="GeneID" id="36842191"/>
<accession>A0A2U7UCC8</accession>
<sequence>MSSSYQCIASGACAYDKANDVKGTAVALSNRNKSSMPMNTVPRPAAAGSVSRPKAATPTRHGPTSKADPTGRSLATSRSRRQLATLRAAKPTL</sequence>
<dbReference type="KEGG" id="vg:36842191"/>
<dbReference type="EMBL" id="MG011690">
    <property type="protein sequence ID" value="AVK75980.1"/>
    <property type="molecule type" value="Genomic_DNA"/>
</dbReference>
<feature type="compositionally biased region" description="Polar residues" evidence="1">
    <location>
        <begin position="29"/>
        <end position="38"/>
    </location>
</feature>
<dbReference type="RefSeq" id="YP_009481983.1">
    <property type="nucleotide sequence ID" value="NC_037666.1"/>
</dbReference>
<feature type="region of interest" description="Disordered" evidence="1">
    <location>
        <begin position="29"/>
        <end position="93"/>
    </location>
</feature>
<evidence type="ECO:0000313" key="2">
    <source>
        <dbReference type="EMBL" id="AVK75980.1"/>
    </source>
</evidence>
<dbReference type="Proteomes" id="UP000249287">
    <property type="component" value="Segment"/>
</dbReference>
<protein>
    <submittedName>
        <fullName evidence="2">Uncharacterized protein</fullName>
    </submittedName>
</protein>